<comment type="caution">
    <text evidence="1">The sequence shown here is derived from an EMBL/GenBank/DDBJ whole genome shotgun (WGS) entry which is preliminary data.</text>
</comment>
<proteinExistence type="predicted"/>
<name>A0A4Q7W1F5_9BURK</name>
<dbReference type="AlphaFoldDB" id="A0A4Q7W1F5"/>
<evidence type="ECO:0000313" key="2">
    <source>
        <dbReference type="Proteomes" id="UP000293671"/>
    </source>
</evidence>
<protein>
    <submittedName>
        <fullName evidence="1">Uncharacterized protein</fullName>
    </submittedName>
</protein>
<reference evidence="1 2" key="1">
    <citation type="submission" date="2019-02" db="EMBL/GenBank/DDBJ databases">
        <title>Genomic Encyclopedia of Type Strains, Phase IV (KMG-IV): sequencing the most valuable type-strain genomes for metagenomic binning, comparative biology and taxonomic classification.</title>
        <authorList>
            <person name="Goeker M."/>
        </authorList>
    </citation>
    <scope>NUCLEOTIDE SEQUENCE [LARGE SCALE GENOMIC DNA]</scope>
    <source>
        <strain evidence="1 2">DSM 19570</strain>
    </source>
</reference>
<gene>
    <name evidence="1" type="ORF">EV670_1137</name>
</gene>
<sequence>MFKRPAQQAVPGPVARRRGEDWSSAWQGHEILVCHGDEVVDRIDTEAIERVIFVHAGETLSAGALPFAVVVLPDDCIVLPAATGFAGRVHFERQSFWDARNCIYWVHLRQATLPPKCKTRSARHLLRAEVRFLRLPRAELQPWLERWPVEGPQSWDQRRWSRIEGARAFGGGTPSTPGGLR</sequence>
<organism evidence="1 2">
    <name type="scientific">Rivibacter subsaxonicus</name>
    <dbReference type="NCBI Taxonomy" id="457575"/>
    <lineage>
        <taxon>Bacteria</taxon>
        <taxon>Pseudomonadati</taxon>
        <taxon>Pseudomonadota</taxon>
        <taxon>Betaproteobacteria</taxon>
        <taxon>Burkholderiales</taxon>
        <taxon>Rivibacter</taxon>
    </lineage>
</organism>
<dbReference type="OrthoDB" id="9156315at2"/>
<keyword evidence="2" id="KW-1185">Reference proteome</keyword>
<dbReference type="EMBL" id="SHKP01000004">
    <property type="protein sequence ID" value="RZU03104.1"/>
    <property type="molecule type" value="Genomic_DNA"/>
</dbReference>
<accession>A0A4Q7W1F5</accession>
<evidence type="ECO:0000313" key="1">
    <source>
        <dbReference type="EMBL" id="RZU03104.1"/>
    </source>
</evidence>
<dbReference type="Proteomes" id="UP000293671">
    <property type="component" value="Unassembled WGS sequence"/>
</dbReference>
<dbReference type="RefSeq" id="WP_130430807.1">
    <property type="nucleotide sequence ID" value="NZ_SHKP01000004.1"/>
</dbReference>